<dbReference type="EMBL" id="PGCJ01000061">
    <property type="protein sequence ID" value="PLW53472.1"/>
    <property type="molecule type" value="Genomic_DNA"/>
</dbReference>
<sequence length="189" mass="20573">MRCYFQPESTQQRAHSILAPEWNKHCSNHRNYMLADPSTSALPFRRDARLSGTEWSNTGIKVMPVMFGLFYIACLFALLQAVVAVPTIAPRDDLSSTQVKGQNKQKSLLGGLGGLVGGVVNGLVGGYNYPYYGSSPLYGYGYGGGCGYGFGIGLYNSCYGTSYYPPYYPYSYGGLWKKDAPSKTDDASA</sequence>
<evidence type="ECO:0000256" key="1">
    <source>
        <dbReference type="SAM" id="Phobius"/>
    </source>
</evidence>
<dbReference type="Proteomes" id="UP000235388">
    <property type="component" value="Unassembled WGS sequence"/>
</dbReference>
<comment type="caution">
    <text evidence="2">The sequence shown here is derived from an EMBL/GenBank/DDBJ whole genome shotgun (WGS) entry which is preliminary data.</text>
</comment>
<dbReference type="AlphaFoldDB" id="A0A2N5SRX7"/>
<protein>
    <submittedName>
        <fullName evidence="2">Uncharacterized protein</fullName>
    </submittedName>
</protein>
<feature type="transmembrane region" description="Helical" evidence="1">
    <location>
        <begin position="65"/>
        <end position="88"/>
    </location>
</feature>
<keyword evidence="4" id="KW-1185">Reference proteome</keyword>
<evidence type="ECO:0000313" key="2">
    <source>
        <dbReference type="EMBL" id="PLW15981.1"/>
    </source>
</evidence>
<keyword evidence="1" id="KW-0472">Membrane</keyword>
<dbReference type="OrthoDB" id="2507116at2759"/>
<keyword evidence="1" id="KW-1133">Transmembrane helix</keyword>
<evidence type="ECO:0000313" key="3">
    <source>
        <dbReference type="EMBL" id="PLW53472.1"/>
    </source>
</evidence>
<reference evidence="2 4" key="1">
    <citation type="submission" date="2017-11" db="EMBL/GenBank/DDBJ databases">
        <title>De novo assembly and phasing of dikaryotic genomes from two isolates of Puccinia coronata f. sp. avenae, the causal agent of oat crown rust.</title>
        <authorList>
            <person name="Miller M.E."/>
            <person name="Zhang Y."/>
            <person name="Omidvar V."/>
            <person name="Sperschneider J."/>
            <person name="Schwessinger B."/>
            <person name="Raley C."/>
            <person name="Palmer J.M."/>
            <person name="Garnica D."/>
            <person name="Upadhyaya N."/>
            <person name="Rathjen J."/>
            <person name="Taylor J.M."/>
            <person name="Park R.F."/>
            <person name="Dodds P.N."/>
            <person name="Hirsch C.D."/>
            <person name="Kianian S.F."/>
            <person name="Figueroa M."/>
        </authorList>
    </citation>
    <scope>NUCLEOTIDE SEQUENCE [LARGE SCALE GENOMIC DNA]</scope>
    <source>
        <strain evidence="2">12NC29</strain>
    </source>
</reference>
<proteinExistence type="predicted"/>
<organism evidence="2 4">
    <name type="scientific">Puccinia coronata f. sp. avenae</name>
    <dbReference type="NCBI Taxonomy" id="200324"/>
    <lineage>
        <taxon>Eukaryota</taxon>
        <taxon>Fungi</taxon>
        <taxon>Dikarya</taxon>
        <taxon>Basidiomycota</taxon>
        <taxon>Pucciniomycotina</taxon>
        <taxon>Pucciniomycetes</taxon>
        <taxon>Pucciniales</taxon>
        <taxon>Pucciniaceae</taxon>
        <taxon>Puccinia</taxon>
    </lineage>
</organism>
<keyword evidence="1" id="KW-0812">Transmembrane</keyword>
<evidence type="ECO:0000313" key="4">
    <source>
        <dbReference type="Proteomes" id="UP000235388"/>
    </source>
</evidence>
<name>A0A2N5SRX7_9BASI</name>
<accession>A0A2N5SRX7</accession>
<gene>
    <name evidence="3" type="ORF">PCANC_05974</name>
    <name evidence="2" type="ORF">PCANC_16129</name>
</gene>
<feature type="transmembrane region" description="Helical" evidence="1">
    <location>
        <begin position="108"/>
        <end position="129"/>
    </location>
</feature>
<dbReference type="EMBL" id="PGCJ01000882">
    <property type="protein sequence ID" value="PLW15981.1"/>
    <property type="molecule type" value="Genomic_DNA"/>
</dbReference>